<comment type="caution">
    <text evidence="6">The sequence shown here is derived from an EMBL/GenBank/DDBJ whole genome shotgun (WGS) entry which is preliminary data.</text>
</comment>
<keyword evidence="4" id="KW-0804">Transcription</keyword>
<keyword evidence="3" id="KW-0238">DNA-binding</keyword>
<evidence type="ECO:0000259" key="5">
    <source>
        <dbReference type="PROSITE" id="PS50931"/>
    </source>
</evidence>
<keyword evidence="2" id="KW-0805">Transcription regulation</keyword>
<dbReference type="InterPro" id="IPR036390">
    <property type="entry name" value="WH_DNA-bd_sf"/>
</dbReference>
<dbReference type="Pfam" id="PF00126">
    <property type="entry name" value="HTH_1"/>
    <property type="match status" value="1"/>
</dbReference>
<dbReference type="InterPro" id="IPR000847">
    <property type="entry name" value="LysR_HTH_N"/>
</dbReference>
<accession>A0ABW0NM09</accession>
<evidence type="ECO:0000256" key="4">
    <source>
        <dbReference type="ARBA" id="ARBA00023163"/>
    </source>
</evidence>
<dbReference type="Gene3D" id="3.40.190.10">
    <property type="entry name" value="Periplasmic binding protein-like II"/>
    <property type="match status" value="2"/>
</dbReference>
<dbReference type="Pfam" id="PF03466">
    <property type="entry name" value="LysR_substrate"/>
    <property type="match status" value="1"/>
</dbReference>
<dbReference type="PRINTS" id="PR00039">
    <property type="entry name" value="HTHLYSR"/>
</dbReference>
<evidence type="ECO:0000313" key="6">
    <source>
        <dbReference type="EMBL" id="MFC5501345.1"/>
    </source>
</evidence>
<dbReference type="Proteomes" id="UP001596039">
    <property type="component" value="Unassembled WGS sequence"/>
</dbReference>
<keyword evidence="7" id="KW-1185">Reference proteome</keyword>
<organism evidence="6 7">
    <name type="scientific">Lysinimonas soli</name>
    <dbReference type="NCBI Taxonomy" id="1074233"/>
    <lineage>
        <taxon>Bacteria</taxon>
        <taxon>Bacillati</taxon>
        <taxon>Actinomycetota</taxon>
        <taxon>Actinomycetes</taxon>
        <taxon>Micrococcales</taxon>
        <taxon>Microbacteriaceae</taxon>
        <taxon>Lysinimonas</taxon>
    </lineage>
</organism>
<name>A0ABW0NM09_9MICO</name>
<proteinExistence type="inferred from homology"/>
<sequence>MDGRQLEYFLAVADELNFTRAAQSVYAVQSTVSAGIRSLERELGTTLFDRGPHGVALTPLGEELVPAARAALEALQRVADLADTSAGLRGRLRVGIFTNLSTIDLPGVLGEFHRRHPRVDLQLGPSPTGSAGLADDVRSGRLDAALFGLPEAPAGLREHRLASSRFVAILPDGHPLAERASVPLAELVAERFVDAREGFGNRATLDAALAQRGLSRRVATELSDLGEIPRFVAAGLGVGALPELTVIPAPGAVVRPLRERVDWQLRLVTRPHPSAATEALVALLEERFGERRQS</sequence>
<gene>
    <name evidence="6" type="ORF">ACFPJ4_03710</name>
</gene>
<protein>
    <submittedName>
        <fullName evidence="6">LysR family transcriptional regulator</fullName>
    </submittedName>
</protein>
<dbReference type="PANTHER" id="PTHR30346">
    <property type="entry name" value="TRANSCRIPTIONAL DUAL REGULATOR HCAR-RELATED"/>
    <property type="match status" value="1"/>
</dbReference>
<dbReference type="SUPFAM" id="SSF46785">
    <property type="entry name" value="Winged helix' DNA-binding domain"/>
    <property type="match status" value="1"/>
</dbReference>
<evidence type="ECO:0000256" key="3">
    <source>
        <dbReference type="ARBA" id="ARBA00023125"/>
    </source>
</evidence>
<dbReference type="PANTHER" id="PTHR30346:SF30">
    <property type="entry name" value="SMALL NEUTRAL PROTEASE REGULATORY PROTEIN"/>
    <property type="match status" value="1"/>
</dbReference>
<dbReference type="Gene3D" id="1.10.10.10">
    <property type="entry name" value="Winged helix-like DNA-binding domain superfamily/Winged helix DNA-binding domain"/>
    <property type="match status" value="1"/>
</dbReference>
<evidence type="ECO:0000256" key="1">
    <source>
        <dbReference type="ARBA" id="ARBA00009437"/>
    </source>
</evidence>
<dbReference type="PROSITE" id="PS50931">
    <property type="entry name" value="HTH_LYSR"/>
    <property type="match status" value="1"/>
</dbReference>
<dbReference type="InterPro" id="IPR036388">
    <property type="entry name" value="WH-like_DNA-bd_sf"/>
</dbReference>
<dbReference type="RefSeq" id="WP_386738941.1">
    <property type="nucleotide sequence ID" value="NZ_JBHSMG010000001.1"/>
</dbReference>
<comment type="similarity">
    <text evidence="1">Belongs to the LysR transcriptional regulatory family.</text>
</comment>
<dbReference type="SUPFAM" id="SSF53850">
    <property type="entry name" value="Periplasmic binding protein-like II"/>
    <property type="match status" value="1"/>
</dbReference>
<dbReference type="EMBL" id="JBHSMG010000001">
    <property type="protein sequence ID" value="MFC5501345.1"/>
    <property type="molecule type" value="Genomic_DNA"/>
</dbReference>
<reference evidence="7" key="1">
    <citation type="journal article" date="2019" name="Int. J. Syst. Evol. Microbiol.">
        <title>The Global Catalogue of Microorganisms (GCM) 10K type strain sequencing project: providing services to taxonomists for standard genome sequencing and annotation.</title>
        <authorList>
            <consortium name="The Broad Institute Genomics Platform"/>
            <consortium name="The Broad Institute Genome Sequencing Center for Infectious Disease"/>
            <person name="Wu L."/>
            <person name="Ma J."/>
        </authorList>
    </citation>
    <scope>NUCLEOTIDE SEQUENCE [LARGE SCALE GENOMIC DNA]</scope>
    <source>
        <strain evidence="7">CGMCC 4.6997</strain>
    </source>
</reference>
<evidence type="ECO:0000313" key="7">
    <source>
        <dbReference type="Proteomes" id="UP001596039"/>
    </source>
</evidence>
<evidence type="ECO:0000256" key="2">
    <source>
        <dbReference type="ARBA" id="ARBA00023015"/>
    </source>
</evidence>
<dbReference type="InterPro" id="IPR005119">
    <property type="entry name" value="LysR_subst-bd"/>
</dbReference>
<feature type="domain" description="HTH lysR-type" evidence="5">
    <location>
        <begin position="1"/>
        <end position="58"/>
    </location>
</feature>